<evidence type="ECO:0000259" key="1">
    <source>
        <dbReference type="SMART" id="SM00198"/>
    </source>
</evidence>
<dbReference type="WBParaSite" id="SPAL_0000974000.1">
    <property type="protein sequence ID" value="SPAL_0000974000.1"/>
    <property type="gene ID" value="SPAL_0000974000"/>
</dbReference>
<name>A0A0N5BV75_STREA</name>
<accession>A0A0N5BV75</accession>
<dbReference type="Pfam" id="PF24100">
    <property type="entry name" value="DUF7381"/>
    <property type="match status" value="1"/>
</dbReference>
<dbReference type="SMART" id="SM00198">
    <property type="entry name" value="SCP"/>
    <property type="match status" value="1"/>
</dbReference>
<protein>
    <submittedName>
        <fullName evidence="3">SCP domain-containing protein</fullName>
    </submittedName>
</protein>
<dbReference type="InterPro" id="IPR035940">
    <property type="entry name" value="CAP_sf"/>
</dbReference>
<feature type="domain" description="SCP" evidence="1">
    <location>
        <begin position="231"/>
        <end position="358"/>
    </location>
</feature>
<evidence type="ECO:0000313" key="2">
    <source>
        <dbReference type="Proteomes" id="UP000046392"/>
    </source>
</evidence>
<sequence length="371" mass="43861">MSFIYCCLFYIFSIFFKLNGDYIIFEGAFKSIANRNFWYTNNIAFASQNEFFEEISKTYPELVGKLVYVNVTGEFDESGEFIQNDSETIYKVCIPPPLVKPKPRANLKRVKFSSDEVTIRHSLNGKTTYECDGRVVPTLQKLAECALKKRQQMYGPTCQRMSYRVEPSVCTNNEYKKRMSNSKLFCESIDVVQLLNYQNSLKKSTFSDKIWSSIWKNRYSYGCFSQYNYRLLRERYMREINAYRSSHKASPLTEDLKLTQIAQARALKLAYYKKLSPDPNTDYEEIIGSVRLFTAPLLIKSWYDSMFKYKLRYPSFTRKSQNFIKMIWKNTTYLGIGIVKSYCHLIVVIKFPQREKKFTKYIYNVKQRVKN</sequence>
<proteinExistence type="predicted"/>
<evidence type="ECO:0000313" key="3">
    <source>
        <dbReference type="WBParaSite" id="SPAL_0000974000.1"/>
    </source>
</evidence>
<dbReference type="Gene3D" id="3.40.33.10">
    <property type="entry name" value="CAP"/>
    <property type="match status" value="1"/>
</dbReference>
<dbReference type="InterPro" id="IPR014044">
    <property type="entry name" value="CAP_dom"/>
</dbReference>
<reference evidence="3" key="1">
    <citation type="submission" date="2017-02" db="UniProtKB">
        <authorList>
            <consortium name="WormBaseParasite"/>
        </authorList>
    </citation>
    <scope>IDENTIFICATION</scope>
</reference>
<dbReference type="SUPFAM" id="SSF55797">
    <property type="entry name" value="PR-1-like"/>
    <property type="match status" value="1"/>
</dbReference>
<dbReference type="InterPro" id="IPR055805">
    <property type="entry name" value="DUF7381"/>
</dbReference>
<dbReference type="Pfam" id="PF00188">
    <property type="entry name" value="CAP"/>
    <property type="match status" value="1"/>
</dbReference>
<organism evidence="2 3">
    <name type="scientific">Strongyloides papillosus</name>
    <name type="common">Intestinal threadworm</name>
    <dbReference type="NCBI Taxonomy" id="174720"/>
    <lineage>
        <taxon>Eukaryota</taxon>
        <taxon>Metazoa</taxon>
        <taxon>Ecdysozoa</taxon>
        <taxon>Nematoda</taxon>
        <taxon>Chromadorea</taxon>
        <taxon>Rhabditida</taxon>
        <taxon>Tylenchina</taxon>
        <taxon>Panagrolaimomorpha</taxon>
        <taxon>Strongyloidoidea</taxon>
        <taxon>Strongyloididae</taxon>
        <taxon>Strongyloides</taxon>
    </lineage>
</organism>
<keyword evidence="2" id="KW-1185">Reference proteome</keyword>
<dbReference type="Proteomes" id="UP000046392">
    <property type="component" value="Unplaced"/>
</dbReference>
<dbReference type="AlphaFoldDB" id="A0A0N5BV75"/>